<dbReference type="Gramene" id="MELO3C028415.2.1">
    <property type="protein sequence ID" value="MELO3C028415.2.1"/>
    <property type="gene ID" value="MELO3C028415.2"/>
</dbReference>
<feature type="compositionally biased region" description="Basic residues" evidence="1">
    <location>
        <begin position="20"/>
        <end position="32"/>
    </location>
</feature>
<evidence type="ECO:0000313" key="2">
    <source>
        <dbReference type="EnsemblPlants" id="MELO3C028415.2.1"/>
    </source>
</evidence>
<dbReference type="AlphaFoldDB" id="A0A9I9E445"/>
<feature type="compositionally biased region" description="Polar residues" evidence="1">
    <location>
        <begin position="1"/>
        <end position="11"/>
    </location>
</feature>
<reference evidence="2" key="1">
    <citation type="submission" date="2023-03" db="UniProtKB">
        <authorList>
            <consortium name="EnsemblPlants"/>
        </authorList>
    </citation>
    <scope>IDENTIFICATION</scope>
</reference>
<proteinExistence type="predicted"/>
<protein>
    <submittedName>
        <fullName evidence="2">Uncharacterized protein</fullName>
    </submittedName>
</protein>
<feature type="region of interest" description="Disordered" evidence="1">
    <location>
        <begin position="1"/>
        <end position="32"/>
    </location>
</feature>
<dbReference type="EnsemblPlants" id="MELO3C028415.2.1">
    <property type="protein sequence ID" value="MELO3C028415.2.1"/>
    <property type="gene ID" value="MELO3C028415.2"/>
</dbReference>
<organism evidence="2">
    <name type="scientific">Cucumis melo</name>
    <name type="common">Muskmelon</name>
    <dbReference type="NCBI Taxonomy" id="3656"/>
    <lineage>
        <taxon>Eukaryota</taxon>
        <taxon>Viridiplantae</taxon>
        <taxon>Streptophyta</taxon>
        <taxon>Embryophyta</taxon>
        <taxon>Tracheophyta</taxon>
        <taxon>Spermatophyta</taxon>
        <taxon>Magnoliopsida</taxon>
        <taxon>eudicotyledons</taxon>
        <taxon>Gunneridae</taxon>
        <taxon>Pentapetalae</taxon>
        <taxon>rosids</taxon>
        <taxon>fabids</taxon>
        <taxon>Cucurbitales</taxon>
        <taxon>Cucurbitaceae</taxon>
        <taxon>Benincaseae</taxon>
        <taxon>Cucumis</taxon>
    </lineage>
</organism>
<accession>A0A9I9E445</accession>
<name>A0A9I9E445_CUCME</name>
<evidence type="ECO:0000256" key="1">
    <source>
        <dbReference type="SAM" id="MobiDB-lite"/>
    </source>
</evidence>
<sequence>MDPTKRNNQAKTMDPTKRNSLAKRKSPGCKGR</sequence>